<protein>
    <submittedName>
        <fullName evidence="3">Chemotaxis protein CheW</fullName>
    </submittedName>
</protein>
<feature type="domain" description="CheW-like" evidence="1">
    <location>
        <begin position="3"/>
        <end position="67"/>
    </location>
</feature>
<dbReference type="InterPro" id="IPR036061">
    <property type="entry name" value="CheW-like_dom_sf"/>
</dbReference>
<evidence type="ECO:0000259" key="2">
    <source>
        <dbReference type="Pfam" id="PF13682"/>
    </source>
</evidence>
<gene>
    <name evidence="3" type="ORF">KDA27_10970</name>
</gene>
<dbReference type="Pfam" id="PF01584">
    <property type="entry name" value="CheW"/>
    <property type="match status" value="1"/>
</dbReference>
<sequence>MTQLLTFRCRSKTFGIEVGVVEEIVPVTRLSDIPSSEAHLRGGITVRGQIISLYNFRGMVGDPSLLSDRRELDALFAEREREHVEWVDALRKSVMEGTPFREALDPTRCALGRWLVAYETNDYNVMRLFEKIEKPHRELHELAPVVLDPAMHGKTEAALEIVERGRSSILEFFADFRKTLVTDLRELALVLRSASGQSYAISVDSVDNIRELESEGLSVATGEFHSLPVVSRVWSSENATVLEVDRDYLHMVADRHAEAQNFQGETSAA</sequence>
<dbReference type="EMBL" id="JAGQHS010000049">
    <property type="protein sequence ID" value="MCA9756312.1"/>
    <property type="molecule type" value="Genomic_DNA"/>
</dbReference>
<dbReference type="Gene3D" id="1.20.120.30">
    <property type="entry name" value="Aspartate receptor, ligand-binding domain"/>
    <property type="match status" value="1"/>
</dbReference>
<accession>A0A956NCM5</accession>
<dbReference type="InterPro" id="IPR025991">
    <property type="entry name" value="Chemoreceptor_zinc-bind_dom"/>
</dbReference>
<organism evidence="3 4">
    <name type="scientific">Eiseniibacteriota bacterium</name>
    <dbReference type="NCBI Taxonomy" id="2212470"/>
    <lineage>
        <taxon>Bacteria</taxon>
        <taxon>Candidatus Eiseniibacteriota</taxon>
    </lineage>
</organism>
<dbReference type="Proteomes" id="UP000739538">
    <property type="component" value="Unassembled WGS sequence"/>
</dbReference>
<reference evidence="3" key="1">
    <citation type="submission" date="2020-04" db="EMBL/GenBank/DDBJ databases">
        <authorList>
            <person name="Zhang T."/>
        </authorList>
    </citation>
    <scope>NUCLEOTIDE SEQUENCE</scope>
    <source>
        <strain evidence="3">HKST-UBA02</strain>
    </source>
</reference>
<comment type="caution">
    <text evidence="3">The sequence shown here is derived from an EMBL/GenBank/DDBJ whole genome shotgun (WGS) entry which is preliminary data.</text>
</comment>
<feature type="domain" description="Chemoreceptor zinc-binding" evidence="2">
    <location>
        <begin position="83"/>
        <end position="143"/>
    </location>
</feature>
<dbReference type="GO" id="GO:0007165">
    <property type="term" value="P:signal transduction"/>
    <property type="evidence" value="ECO:0007669"/>
    <property type="project" value="InterPro"/>
</dbReference>
<reference evidence="3" key="2">
    <citation type="journal article" date="2021" name="Microbiome">
        <title>Successional dynamics and alternative stable states in a saline activated sludge microbial community over 9 years.</title>
        <authorList>
            <person name="Wang Y."/>
            <person name="Ye J."/>
            <person name="Ju F."/>
            <person name="Liu L."/>
            <person name="Boyd J.A."/>
            <person name="Deng Y."/>
            <person name="Parks D.H."/>
            <person name="Jiang X."/>
            <person name="Yin X."/>
            <person name="Woodcroft B.J."/>
            <person name="Tyson G.W."/>
            <person name="Hugenholtz P."/>
            <person name="Polz M.F."/>
            <person name="Zhang T."/>
        </authorList>
    </citation>
    <scope>NUCLEOTIDE SEQUENCE</scope>
    <source>
        <strain evidence="3">HKST-UBA02</strain>
    </source>
</reference>
<evidence type="ECO:0000259" key="1">
    <source>
        <dbReference type="Pfam" id="PF01584"/>
    </source>
</evidence>
<dbReference type="GO" id="GO:0006935">
    <property type="term" value="P:chemotaxis"/>
    <property type="evidence" value="ECO:0007669"/>
    <property type="project" value="InterPro"/>
</dbReference>
<dbReference type="Pfam" id="PF13682">
    <property type="entry name" value="CZB"/>
    <property type="match status" value="1"/>
</dbReference>
<evidence type="ECO:0000313" key="4">
    <source>
        <dbReference type="Proteomes" id="UP000739538"/>
    </source>
</evidence>
<proteinExistence type="predicted"/>
<dbReference type="SUPFAM" id="SSF50341">
    <property type="entry name" value="CheW-like"/>
    <property type="match status" value="1"/>
</dbReference>
<dbReference type="AlphaFoldDB" id="A0A956NCM5"/>
<name>A0A956NCM5_UNCEI</name>
<dbReference type="InterPro" id="IPR002545">
    <property type="entry name" value="CheW-lke_dom"/>
</dbReference>
<evidence type="ECO:0000313" key="3">
    <source>
        <dbReference type="EMBL" id="MCA9756312.1"/>
    </source>
</evidence>